<accession>A0A4Z2D9E7</accession>
<dbReference type="Proteomes" id="UP000311919">
    <property type="component" value="Unassembled WGS sequence"/>
</dbReference>
<feature type="compositionally biased region" description="Acidic residues" evidence="2">
    <location>
        <begin position="217"/>
        <end position="232"/>
    </location>
</feature>
<feature type="region of interest" description="Disordered" evidence="2">
    <location>
        <begin position="213"/>
        <end position="242"/>
    </location>
</feature>
<evidence type="ECO:0000256" key="2">
    <source>
        <dbReference type="SAM" id="MobiDB-lite"/>
    </source>
</evidence>
<dbReference type="PANTHER" id="PTHR23347:SF6">
    <property type="entry name" value="FI17904P1"/>
    <property type="match status" value="1"/>
</dbReference>
<proteinExistence type="predicted"/>
<organism evidence="3 4">
    <name type="scientific">Schistosoma japonicum</name>
    <name type="common">Blood fluke</name>
    <dbReference type="NCBI Taxonomy" id="6182"/>
    <lineage>
        <taxon>Eukaryota</taxon>
        <taxon>Metazoa</taxon>
        <taxon>Spiralia</taxon>
        <taxon>Lophotrochozoa</taxon>
        <taxon>Platyhelminthes</taxon>
        <taxon>Trematoda</taxon>
        <taxon>Digenea</taxon>
        <taxon>Strigeidida</taxon>
        <taxon>Schistosomatoidea</taxon>
        <taxon>Schistosomatidae</taxon>
        <taxon>Schistosoma</taxon>
    </lineage>
</organism>
<reference evidence="3 4" key="1">
    <citation type="submission" date="2019-03" db="EMBL/GenBank/DDBJ databases">
        <title>An improved genome assembly of the fluke Schistosoma japonicum.</title>
        <authorList>
            <person name="Hu W."/>
            <person name="Luo F."/>
            <person name="Yin M."/>
            <person name="Mo X."/>
            <person name="Sun C."/>
            <person name="Wu Q."/>
            <person name="Zhu B."/>
            <person name="Xiang M."/>
            <person name="Wang J."/>
            <person name="Wang Y."/>
            <person name="Zhang T."/>
            <person name="Xu B."/>
            <person name="Zheng H."/>
            <person name="Feng Z."/>
        </authorList>
    </citation>
    <scope>NUCLEOTIDE SEQUENCE [LARGE SCALE GENOMIC DNA]</scope>
    <source>
        <strain evidence="3">HuSjv2</strain>
        <tissue evidence="3">Worms</tissue>
    </source>
</reference>
<sequence>MQRDFTDLYKVVFPLQELTDTINIQPVDKLGNLSKHKETESHGTKSSIEIESTPYLDNVRHLFECANTLHIQRTAQLRSEIRDLSHRLQGLQTSRDMNYREVQRLQREKEQLRNELTNQVSRYEDRLTELHSVIAELRRRLEHTESNIIHEVEEFEENDIDNDETNDNVSNNYKSDKKLITSKLSLLNTFNNIHSTNQYELNKDISENSDTSVDVILDGDDDDDDDENDNVEDVVASPNDDTRDKYVGIVKQRHQSQLASHNFLMQTNLIYDQLNHNHNLTFLRNHSNNDDNNNNTNTEGLFQSDNHDVCVKYETILSNMQAQLTCLIQERDMLAKQLNELTGTKPTSEIVMEEVLSSSLVVPPTTTTSTTTTTALSEAVGLKSYPVSRPTMGLNRSVQMKVSSNNNNDNNFNLSYPPPPPLLRLKQISLYLNNSHNINNKTMMITVLVIRSIRSPEPLLICFFLRFPQEEEESFYNVDSRKHNLLHISYSTRKATRTDIHSF</sequence>
<dbReference type="STRING" id="6182.A0A4Z2D9E7"/>
<comment type="caution">
    <text evidence="3">The sequence shown here is derived from an EMBL/GenBank/DDBJ whole genome shotgun (WGS) entry which is preliminary data.</text>
</comment>
<protein>
    <submittedName>
        <fullName evidence="3">Colorectal mutant cancer</fullName>
    </submittedName>
</protein>
<evidence type="ECO:0000256" key="1">
    <source>
        <dbReference type="SAM" id="Coils"/>
    </source>
</evidence>
<dbReference type="Gene3D" id="1.20.5.170">
    <property type="match status" value="1"/>
</dbReference>
<evidence type="ECO:0000313" key="4">
    <source>
        <dbReference type="Proteomes" id="UP000311919"/>
    </source>
</evidence>
<dbReference type="InterPro" id="IPR040171">
    <property type="entry name" value="USBP1-like"/>
</dbReference>
<dbReference type="EMBL" id="SKCS01000200">
    <property type="protein sequence ID" value="TNN13076.1"/>
    <property type="molecule type" value="Genomic_DNA"/>
</dbReference>
<dbReference type="OrthoDB" id="6256369at2759"/>
<evidence type="ECO:0000313" key="3">
    <source>
        <dbReference type="EMBL" id="TNN13076.1"/>
    </source>
</evidence>
<feature type="coiled-coil region" evidence="1">
    <location>
        <begin position="95"/>
        <end position="154"/>
    </location>
</feature>
<keyword evidence="4" id="KW-1185">Reference proteome</keyword>
<dbReference type="AlphaFoldDB" id="A0A4Z2D9E7"/>
<dbReference type="PANTHER" id="PTHR23347">
    <property type="entry name" value="COLORECTAL MUTANT CANCER PROTEIN MCC PROTEIN -RELATED"/>
    <property type="match status" value="1"/>
</dbReference>
<name>A0A4Z2D9E7_SCHJA</name>
<gene>
    <name evidence="3" type="ORF">EWB00_003201</name>
</gene>
<keyword evidence="1" id="KW-0175">Coiled coil</keyword>